<feature type="region of interest" description="Disordered" evidence="6">
    <location>
        <begin position="291"/>
        <end position="345"/>
    </location>
</feature>
<evidence type="ECO:0000256" key="1">
    <source>
        <dbReference type="ARBA" id="ARBA00004651"/>
    </source>
</evidence>
<organism evidence="9 10">
    <name type="scientific">Microbacterium murale</name>
    <dbReference type="NCBI Taxonomy" id="1081040"/>
    <lineage>
        <taxon>Bacteria</taxon>
        <taxon>Bacillati</taxon>
        <taxon>Actinomycetota</taxon>
        <taxon>Actinomycetes</taxon>
        <taxon>Micrococcales</taxon>
        <taxon>Microbacteriaceae</taxon>
        <taxon>Microbacterium</taxon>
    </lineage>
</organism>
<evidence type="ECO:0000313" key="10">
    <source>
        <dbReference type="Proteomes" id="UP001239085"/>
    </source>
</evidence>
<dbReference type="Pfam" id="PF06271">
    <property type="entry name" value="RDD"/>
    <property type="match status" value="1"/>
</dbReference>
<proteinExistence type="predicted"/>
<gene>
    <name evidence="9" type="ORF">QFZ46_002214</name>
</gene>
<evidence type="ECO:0000259" key="8">
    <source>
        <dbReference type="Pfam" id="PF06271"/>
    </source>
</evidence>
<dbReference type="InterPro" id="IPR010432">
    <property type="entry name" value="RDD"/>
</dbReference>
<feature type="region of interest" description="Disordered" evidence="6">
    <location>
        <begin position="224"/>
        <end position="279"/>
    </location>
</feature>
<evidence type="ECO:0000256" key="7">
    <source>
        <dbReference type="SAM" id="Phobius"/>
    </source>
</evidence>
<dbReference type="SUPFAM" id="SSF49879">
    <property type="entry name" value="SMAD/FHA domain"/>
    <property type="match status" value="1"/>
</dbReference>
<reference evidence="9 10" key="1">
    <citation type="submission" date="2023-07" db="EMBL/GenBank/DDBJ databases">
        <title>Comparative genomics of wheat-associated soil bacteria to identify genetic determinants of phenazine resistance.</title>
        <authorList>
            <person name="Mouncey N."/>
        </authorList>
    </citation>
    <scope>NUCLEOTIDE SEQUENCE [LARGE SCALE GENOMIC DNA]</scope>
    <source>
        <strain evidence="9 10">W2I7</strain>
    </source>
</reference>
<feature type="transmembrane region" description="Helical" evidence="7">
    <location>
        <begin position="109"/>
        <end position="126"/>
    </location>
</feature>
<keyword evidence="4 7" id="KW-1133">Transmembrane helix</keyword>
<dbReference type="InterPro" id="IPR051791">
    <property type="entry name" value="Pra-immunoreactive"/>
</dbReference>
<dbReference type="Gene3D" id="2.60.200.20">
    <property type="match status" value="1"/>
</dbReference>
<dbReference type="EMBL" id="JAUSXK010000001">
    <property type="protein sequence ID" value="MDQ0644054.1"/>
    <property type="molecule type" value="Genomic_DNA"/>
</dbReference>
<accession>A0ABU0P9P7</accession>
<dbReference type="RefSeq" id="WP_307361365.1">
    <property type="nucleotide sequence ID" value="NZ_JAUSXK010000001.1"/>
</dbReference>
<comment type="caution">
    <text evidence="9">The sequence shown here is derived from an EMBL/GenBank/DDBJ whole genome shotgun (WGS) entry which is preliminary data.</text>
</comment>
<keyword evidence="10" id="KW-1185">Reference proteome</keyword>
<evidence type="ECO:0000256" key="3">
    <source>
        <dbReference type="ARBA" id="ARBA00022692"/>
    </source>
</evidence>
<feature type="domain" description="RDD" evidence="8">
    <location>
        <begin position="9"/>
        <end position="140"/>
    </location>
</feature>
<dbReference type="InterPro" id="IPR008984">
    <property type="entry name" value="SMAD_FHA_dom_sf"/>
</dbReference>
<evidence type="ECO:0000256" key="5">
    <source>
        <dbReference type="ARBA" id="ARBA00023136"/>
    </source>
</evidence>
<comment type="subcellular location">
    <subcellularLocation>
        <location evidence="1">Cell membrane</location>
        <topology evidence="1">Multi-pass membrane protein</topology>
    </subcellularLocation>
</comment>
<sequence>MTQLAFGTVAPTSRRAVAYLIDAAIAAGIGLVLGILLIVFATIAGPEGMLGVLAIGGPVVWLMLVGWLVFYTFMQTRNGSIGMRAQGLRLVSETDGAPLGFGRALLRNVIFWLAASIVVGYFTPLFDGSGRFQGWHDKVARSLMLDARTGSASVAAPVTQAMHIPPRPVIPNAVPPLPGRGASEPAYFSQTAAASAAGVPPVPGLTPAPSYSSPESIAYDALVGPNATQGEPAPALDETIPAPRLPQPAPYVPQTAPHPPQQPAGQQPAGQPPIAQPPVAATGEDSLIAFVPGITQDGPPERSPEAPAAPPIPVAAPAHAPAAPPAQPASPVRTPSDEIGDIEDTRISIPGHRLVFTWDDGTRVTVSQRTLFGRNPAPEEGAVAVIVRDETLSLSKTHFEAAAEASGGWVKDRHSTNGTVIVRDGERIPCSPGEAVRIRLGDAIEIGDRIVTIGGYA</sequence>
<keyword evidence="5 7" id="KW-0472">Membrane</keyword>
<dbReference type="PANTHER" id="PTHR36115">
    <property type="entry name" value="PROLINE-RICH ANTIGEN HOMOLOG-RELATED"/>
    <property type="match status" value="1"/>
</dbReference>
<name>A0ABU0P9P7_9MICO</name>
<feature type="transmembrane region" description="Helical" evidence="7">
    <location>
        <begin position="20"/>
        <end position="44"/>
    </location>
</feature>
<evidence type="ECO:0000256" key="4">
    <source>
        <dbReference type="ARBA" id="ARBA00022989"/>
    </source>
</evidence>
<evidence type="ECO:0000256" key="2">
    <source>
        <dbReference type="ARBA" id="ARBA00022475"/>
    </source>
</evidence>
<feature type="compositionally biased region" description="Pro residues" evidence="6">
    <location>
        <begin position="243"/>
        <end position="262"/>
    </location>
</feature>
<dbReference type="PANTHER" id="PTHR36115:SF4">
    <property type="entry name" value="MEMBRANE PROTEIN"/>
    <property type="match status" value="1"/>
</dbReference>
<evidence type="ECO:0000256" key="6">
    <source>
        <dbReference type="SAM" id="MobiDB-lite"/>
    </source>
</evidence>
<dbReference type="CDD" id="cd00060">
    <property type="entry name" value="FHA"/>
    <property type="match status" value="1"/>
</dbReference>
<feature type="transmembrane region" description="Helical" evidence="7">
    <location>
        <begin position="50"/>
        <end position="74"/>
    </location>
</feature>
<keyword evidence="3 7" id="KW-0812">Transmembrane</keyword>
<keyword evidence="2" id="KW-1003">Cell membrane</keyword>
<evidence type="ECO:0000313" key="9">
    <source>
        <dbReference type="EMBL" id="MDQ0644054.1"/>
    </source>
</evidence>
<dbReference type="Proteomes" id="UP001239085">
    <property type="component" value="Unassembled WGS sequence"/>
</dbReference>
<protein>
    <submittedName>
        <fullName evidence="9">RDD family membrane protein YckC</fullName>
    </submittedName>
</protein>